<accession>A0A8J3AFW7</accession>
<feature type="domain" description="Cell envelope-related transcriptional attenuator" evidence="2">
    <location>
        <begin position="62"/>
        <end position="204"/>
    </location>
</feature>
<sequence length="301" mass="31620">MIIAASLLVGFMSISWVNKHLQHESWLTNTPQSSASTWLILGSDQRDGAPNTGSATDVPGSRTDTILLLTKPKKGPASLISIPRDSYVSPNGQDMKINAVASLLGRSDLVGTIEGITGYKVDHVVKIGFSGVERVVDALGGVTLCYDDDVNDPNSGMVWQAGCHTADGPTALAFSRMRYADPQGDIGRAARQRQVIGAIVKKASSSQILSSPSKMKSVAEAGLGSVVVDENSDALNLVSMALAFKSATGKDGITGTPYYSDLDYWPDSGIGSTILLDDQRNATLFKQLEEGSASPGVVGGM</sequence>
<dbReference type="PANTHER" id="PTHR33392">
    <property type="entry name" value="POLYISOPRENYL-TEICHOIC ACID--PEPTIDOGLYCAN TEICHOIC ACID TRANSFERASE TAGU"/>
    <property type="match status" value="1"/>
</dbReference>
<evidence type="ECO:0000313" key="4">
    <source>
        <dbReference type="Proteomes" id="UP000619536"/>
    </source>
</evidence>
<dbReference type="Pfam" id="PF03816">
    <property type="entry name" value="LytR_cpsA_psr"/>
    <property type="match status" value="1"/>
</dbReference>
<dbReference type="AlphaFoldDB" id="A0A8J3AFW7"/>
<keyword evidence="4" id="KW-1185">Reference proteome</keyword>
<reference evidence="3" key="1">
    <citation type="journal article" date="2014" name="Int. J. Syst. Evol. Microbiol.">
        <title>Complete genome sequence of Corynebacterium casei LMG S-19264T (=DSM 44701T), isolated from a smear-ripened cheese.</title>
        <authorList>
            <consortium name="US DOE Joint Genome Institute (JGI-PGF)"/>
            <person name="Walter F."/>
            <person name="Albersmeier A."/>
            <person name="Kalinowski J."/>
            <person name="Ruckert C."/>
        </authorList>
    </citation>
    <scope>NUCLEOTIDE SEQUENCE</scope>
    <source>
        <strain evidence="3">CCM 8606</strain>
    </source>
</reference>
<comment type="caution">
    <text evidence="3">The sequence shown here is derived from an EMBL/GenBank/DDBJ whole genome shotgun (WGS) entry which is preliminary data.</text>
</comment>
<dbReference type="EMBL" id="BMDH01000001">
    <property type="protein sequence ID" value="GGI13662.1"/>
    <property type="molecule type" value="Genomic_DNA"/>
</dbReference>
<protein>
    <recommendedName>
        <fullName evidence="2">Cell envelope-related transcriptional attenuator domain-containing protein</fullName>
    </recommendedName>
</protein>
<dbReference type="InterPro" id="IPR050922">
    <property type="entry name" value="LytR/CpsA/Psr_CW_biosynth"/>
</dbReference>
<comment type="similarity">
    <text evidence="1">Belongs to the LytR/CpsA/Psr (LCP) family.</text>
</comment>
<proteinExistence type="inferred from homology"/>
<reference evidence="3" key="2">
    <citation type="submission" date="2020-09" db="EMBL/GenBank/DDBJ databases">
        <authorList>
            <person name="Sun Q."/>
            <person name="Sedlacek I."/>
        </authorList>
    </citation>
    <scope>NUCLEOTIDE SEQUENCE</scope>
    <source>
        <strain evidence="3">CCM 8606</strain>
    </source>
</reference>
<organism evidence="3 4">
    <name type="scientific">Galliscardovia ingluviei</name>
    <dbReference type="NCBI Taxonomy" id="1769422"/>
    <lineage>
        <taxon>Bacteria</taxon>
        <taxon>Bacillati</taxon>
        <taxon>Actinomycetota</taxon>
        <taxon>Actinomycetes</taxon>
        <taxon>Bifidobacteriales</taxon>
        <taxon>Bifidobacteriaceae</taxon>
        <taxon>Galliscardovia</taxon>
    </lineage>
</organism>
<evidence type="ECO:0000256" key="1">
    <source>
        <dbReference type="ARBA" id="ARBA00006068"/>
    </source>
</evidence>
<evidence type="ECO:0000259" key="2">
    <source>
        <dbReference type="Pfam" id="PF03816"/>
    </source>
</evidence>
<dbReference type="PANTHER" id="PTHR33392:SF6">
    <property type="entry name" value="POLYISOPRENYL-TEICHOIC ACID--PEPTIDOGLYCAN TEICHOIC ACID TRANSFERASE TAGU"/>
    <property type="match status" value="1"/>
</dbReference>
<dbReference type="InterPro" id="IPR004474">
    <property type="entry name" value="LytR_CpsA_psr"/>
</dbReference>
<gene>
    <name evidence="3" type="ORF">GCM10007377_07080</name>
</gene>
<dbReference type="Gene3D" id="3.40.630.190">
    <property type="entry name" value="LCP protein"/>
    <property type="match status" value="1"/>
</dbReference>
<dbReference type="NCBIfam" id="TIGR00350">
    <property type="entry name" value="lytR_cpsA_psr"/>
    <property type="match status" value="1"/>
</dbReference>
<dbReference type="Proteomes" id="UP000619536">
    <property type="component" value="Unassembled WGS sequence"/>
</dbReference>
<name>A0A8J3AFW7_9BIFI</name>
<evidence type="ECO:0000313" key="3">
    <source>
        <dbReference type="EMBL" id="GGI13662.1"/>
    </source>
</evidence>